<reference evidence="2" key="2">
    <citation type="journal article" date="2015" name="Data Brief">
        <title>Shoot transcriptome of the giant reed, Arundo donax.</title>
        <authorList>
            <person name="Barrero R.A."/>
            <person name="Guerrero F.D."/>
            <person name="Moolhuijzen P."/>
            <person name="Goolsby J.A."/>
            <person name="Tidwell J."/>
            <person name="Bellgard S.E."/>
            <person name="Bellgard M.I."/>
        </authorList>
    </citation>
    <scope>NUCLEOTIDE SEQUENCE</scope>
    <source>
        <tissue evidence="2">Shoot tissue taken approximately 20 cm above the soil surface</tissue>
    </source>
</reference>
<dbReference type="AlphaFoldDB" id="A0A0A9CUB6"/>
<evidence type="ECO:0000313" key="2">
    <source>
        <dbReference type="EMBL" id="JAD78028.1"/>
    </source>
</evidence>
<organism evidence="2">
    <name type="scientific">Arundo donax</name>
    <name type="common">Giant reed</name>
    <name type="synonym">Donax arundinaceus</name>
    <dbReference type="NCBI Taxonomy" id="35708"/>
    <lineage>
        <taxon>Eukaryota</taxon>
        <taxon>Viridiplantae</taxon>
        <taxon>Streptophyta</taxon>
        <taxon>Embryophyta</taxon>
        <taxon>Tracheophyta</taxon>
        <taxon>Spermatophyta</taxon>
        <taxon>Magnoliopsida</taxon>
        <taxon>Liliopsida</taxon>
        <taxon>Poales</taxon>
        <taxon>Poaceae</taxon>
        <taxon>PACMAD clade</taxon>
        <taxon>Arundinoideae</taxon>
        <taxon>Arundineae</taxon>
        <taxon>Arundo</taxon>
    </lineage>
</organism>
<feature type="compositionally biased region" description="Basic residues" evidence="1">
    <location>
        <begin position="174"/>
        <end position="208"/>
    </location>
</feature>
<reference evidence="2" key="1">
    <citation type="submission" date="2014-09" db="EMBL/GenBank/DDBJ databases">
        <authorList>
            <person name="Magalhaes I.L.F."/>
            <person name="Oliveira U."/>
            <person name="Santos F.R."/>
            <person name="Vidigal T.H.D.A."/>
            <person name="Brescovit A.D."/>
            <person name="Santos A.J."/>
        </authorList>
    </citation>
    <scope>NUCLEOTIDE SEQUENCE</scope>
    <source>
        <tissue evidence="2">Shoot tissue taken approximately 20 cm above the soil surface</tissue>
    </source>
</reference>
<name>A0A0A9CUB6_ARUDO</name>
<sequence>MITSPKRVTWRKRAPLVLACNNSSHRNVTPCSCNSYYTCQLLLALVCVVTCVLLGCPSPWMAGCDCAGGRSTSTTYTAQAAARGPGRRRWPRRSPPRQQPPPITSRRATTMRSPRRPPPQCRRAAATTSCSASWRLSTSRGAVARASPRRALAPASPVMTMPFWSHPWPTSRVSRPRTRRSSTRRRHRQGRTRRRWCSRSRSRRRMRRGASGSGGGRSS</sequence>
<feature type="region of interest" description="Disordered" evidence="1">
    <location>
        <begin position="77"/>
        <end position="128"/>
    </location>
</feature>
<protein>
    <submittedName>
        <fullName evidence="2">Uncharacterized protein</fullName>
    </submittedName>
</protein>
<proteinExistence type="predicted"/>
<dbReference type="EMBL" id="GBRH01219867">
    <property type="protein sequence ID" value="JAD78028.1"/>
    <property type="molecule type" value="Transcribed_RNA"/>
</dbReference>
<evidence type="ECO:0000256" key="1">
    <source>
        <dbReference type="SAM" id="MobiDB-lite"/>
    </source>
</evidence>
<feature type="compositionally biased region" description="Basic residues" evidence="1">
    <location>
        <begin position="85"/>
        <end position="95"/>
    </location>
</feature>
<accession>A0A0A9CUB6</accession>
<feature type="region of interest" description="Disordered" evidence="1">
    <location>
        <begin position="159"/>
        <end position="219"/>
    </location>
</feature>